<keyword evidence="2" id="KW-1185">Reference proteome</keyword>
<gene>
    <name evidence="1" type="ORF">ACFQ21_25245</name>
</gene>
<reference evidence="2" key="1">
    <citation type="journal article" date="2019" name="Int. J. Syst. Evol. Microbiol.">
        <title>The Global Catalogue of Microorganisms (GCM) 10K type strain sequencing project: providing services to taxonomists for standard genome sequencing and annotation.</title>
        <authorList>
            <consortium name="The Broad Institute Genomics Platform"/>
            <consortium name="The Broad Institute Genome Sequencing Center for Infectious Disease"/>
            <person name="Wu L."/>
            <person name="Ma J."/>
        </authorList>
    </citation>
    <scope>NUCLEOTIDE SEQUENCE [LARGE SCALE GENOMIC DNA]</scope>
    <source>
        <strain evidence="2">CCUG 58938</strain>
    </source>
</reference>
<comment type="caution">
    <text evidence="1">The sequence shown here is derived from an EMBL/GenBank/DDBJ whole genome shotgun (WGS) entry which is preliminary data.</text>
</comment>
<dbReference type="EMBL" id="JBHTKA010000013">
    <property type="protein sequence ID" value="MFD1002656.1"/>
    <property type="molecule type" value="Genomic_DNA"/>
</dbReference>
<accession>A0ABW3KB27</accession>
<proteinExistence type="predicted"/>
<protein>
    <submittedName>
        <fullName evidence="1">Uncharacterized protein</fullName>
    </submittedName>
</protein>
<evidence type="ECO:0000313" key="2">
    <source>
        <dbReference type="Proteomes" id="UP001597112"/>
    </source>
</evidence>
<name>A0ABW3KB27_9BACT</name>
<evidence type="ECO:0000313" key="1">
    <source>
        <dbReference type="EMBL" id="MFD1002656.1"/>
    </source>
</evidence>
<organism evidence="1 2">
    <name type="scientific">Ohtaekwangia kribbensis</name>
    <dbReference type="NCBI Taxonomy" id="688913"/>
    <lineage>
        <taxon>Bacteria</taxon>
        <taxon>Pseudomonadati</taxon>
        <taxon>Bacteroidota</taxon>
        <taxon>Cytophagia</taxon>
        <taxon>Cytophagales</taxon>
        <taxon>Fulvivirgaceae</taxon>
        <taxon>Ohtaekwangia</taxon>
    </lineage>
</organism>
<sequence>MKENRFKENMVWNTSEQIKDYTTLSDKVNQLMKLREDVELTEQSDIATGVYILANGESNKFRTIIGQTGKDLMALRNSVPIDEYLSGWNAMVFTLIKCPTRC</sequence>
<dbReference type="Proteomes" id="UP001597112">
    <property type="component" value="Unassembled WGS sequence"/>
</dbReference>
<dbReference type="RefSeq" id="WP_377584123.1">
    <property type="nucleotide sequence ID" value="NZ_JBHTKA010000013.1"/>
</dbReference>